<evidence type="ECO:0000256" key="1">
    <source>
        <dbReference type="ARBA" id="ARBA00022630"/>
    </source>
</evidence>
<dbReference type="PANTHER" id="PTHR42847:SF4">
    <property type="entry name" value="ALKANESULFONATE MONOOXYGENASE-RELATED"/>
    <property type="match status" value="1"/>
</dbReference>
<dbReference type="InterPro" id="IPR036661">
    <property type="entry name" value="Luciferase-like_sf"/>
</dbReference>
<dbReference type="Pfam" id="PF00296">
    <property type="entry name" value="Bac_luciferase"/>
    <property type="match status" value="1"/>
</dbReference>
<dbReference type="GO" id="GO:0046306">
    <property type="term" value="P:alkanesulfonate catabolic process"/>
    <property type="evidence" value="ECO:0007669"/>
    <property type="project" value="TreeGrafter"/>
</dbReference>
<reference evidence="7" key="1">
    <citation type="submission" date="2015-11" db="EMBL/GenBank/DDBJ databases">
        <authorList>
            <person name="Varghese N."/>
        </authorList>
    </citation>
    <scope>NUCLEOTIDE SEQUENCE [LARGE SCALE GENOMIC DNA]</scope>
    <source>
        <strain evidence="7">DSM 45899</strain>
    </source>
</reference>
<protein>
    <submittedName>
        <fullName evidence="6">Probable F420-dependent oxidoreductase, Rv2161c family</fullName>
    </submittedName>
</protein>
<evidence type="ECO:0000313" key="7">
    <source>
        <dbReference type="Proteomes" id="UP000198802"/>
    </source>
</evidence>
<dbReference type="AlphaFoldDB" id="A0A0S4QUI3"/>
<dbReference type="RefSeq" id="WP_091283214.1">
    <property type="nucleotide sequence ID" value="NZ_FAOZ01000026.1"/>
</dbReference>
<dbReference type="Gene3D" id="3.20.20.30">
    <property type="entry name" value="Luciferase-like domain"/>
    <property type="match status" value="1"/>
</dbReference>
<dbReference type="NCBIfam" id="TIGR03619">
    <property type="entry name" value="F420_Rv2161c"/>
    <property type="match status" value="1"/>
</dbReference>
<dbReference type="GO" id="GO:0008726">
    <property type="term" value="F:alkanesulfonate monooxygenase activity"/>
    <property type="evidence" value="ECO:0007669"/>
    <property type="project" value="TreeGrafter"/>
</dbReference>
<dbReference type="InterPro" id="IPR050172">
    <property type="entry name" value="SsuD_RutA_monooxygenase"/>
</dbReference>
<name>A0A0S4QUI3_9ACTN</name>
<evidence type="ECO:0000259" key="5">
    <source>
        <dbReference type="Pfam" id="PF00296"/>
    </source>
</evidence>
<keyword evidence="2" id="KW-0288">FMN</keyword>
<evidence type="ECO:0000313" key="6">
    <source>
        <dbReference type="EMBL" id="CUU59264.1"/>
    </source>
</evidence>
<keyword evidence="1" id="KW-0285">Flavoprotein</keyword>
<accession>A0A0S4QUI3</accession>
<keyword evidence="3" id="KW-0560">Oxidoreductase</keyword>
<dbReference type="InterPro" id="IPR019921">
    <property type="entry name" value="Lucif-like_OxRdtase_Rv2161c"/>
</dbReference>
<dbReference type="SUPFAM" id="SSF51679">
    <property type="entry name" value="Bacterial luciferase-like"/>
    <property type="match status" value="1"/>
</dbReference>
<keyword evidence="4" id="KW-0503">Monooxygenase</keyword>
<evidence type="ECO:0000256" key="4">
    <source>
        <dbReference type="ARBA" id="ARBA00023033"/>
    </source>
</evidence>
<evidence type="ECO:0000256" key="3">
    <source>
        <dbReference type="ARBA" id="ARBA00023002"/>
    </source>
</evidence>
<keyword evidence="7" id="KW-1185">Reference proteome</keyword>
<proteinExistence type="predicted"/>
<dbReference type="InterPro" id="IPR011251">
    <property type="entry name" value="Luciferase-like_dom"/>
</dbReference>
<evidence type="ECO:0000256" key="2">
    <source>
        <dbReference type="ARBA" id="ARBA00022643"/>
    </source>
</evidence>
<dbReference type="Proteomes" id="UP000198802">
    <property type="component" value="Unassembled WGS sequence"/>
</dbReference>
<dbReference type="PANTHER" id="PTHR42847">
    <property type="entry name" value="ALKANESULFONATE MONOOXYGENASE"/>
    <property type="match status" value="1"/>
</dbReference>
<feature type="domain" description="Luciferase-like" evidence="5">
    <location>
        <begin position="24"/>
        <end position="238"/>
    </location>
</feature>
<gene>
    <name evidence="6" type="ORF">Ga0074812_12641</name>
</gene>
<organism evidence="6 7">
    <name type="scientific">Parafrankia irregularis</name>
    <dbReference type="NCBI Taxonomy" id="795642"/>
    <lineage>
        <taxon>Bacteria</taxon>
        <taxon>Bacillati</taxon>
        <taxon>Actinomycetota</taxon>
        <taxon>Actinomycetes</taxon>
        <taxon>Frankiales</taxon>
        <taxon>Frankiaceae</taxon>
        <taxon>Parafrankia</taxon>
    </lineage>
</organism>
<dbReference type="EMBL" id="FAOZ01000026">
    <property type="protein sequence ID" value="CUU59264.1"/>
    <property type="molecule type" value="Genomic_DNA"/>
</dbReference>
<sequence>MASALSSPAEQSVQPPVRFSFELPTHRAHRPEEFVTGEAIAELTRAAAAAGFDAVNVTDHPAPDARWLDNGGHHALDPFVALSFAAAADPGMRLLTNIYVPAYRNPFLGAKLVHSLDLLAGGRLILGVAAGYLRPEFRALGIDFDRRGELLDEALAVLDAVFTGDDLAWQGSDFSARGVRFRPVPPAGRRPPVWVGGNSRPAIRRAARFDGWAPFHTGGFAAASRTATIETVDDLAAAIRYVHSQRADTTGPFDICWSEPTLANRATSVDERLDRVTSLTTAGVSWLTVSVPGDTRAEVLDGAAAFGTEIIGRTVAA</sequence>